<feature type="domain" description="Transcription activator GCR1-like" evidence="1">
    <location>
        <begin position="111"/>
        <end position="185"/>
    </location>
</feature>
<accession>A0A8H3TZP2</accession>
<dbReference type="PANTHER" id="PTHR37784:SF2">
    <property type="entry name" value="HIGH-OSMOLARITY-INDUCED TRANSCRIPTION PROTEIN 1"/>
    <property type="match status" value="1"/>
</dbReference>
<dbReference type="Pfam" id="PF12550">
    <property type="entry name" value="GCR1_C"/>
    <property type="match status" value="1"/>
</dbReference>
<organism evidence="2 3">
    <name type="scientific">Naganishia liquefaciens</name>
    <dbReference type="NCBI Taxonomy" id="104408"/>
    <lineage>
        <taxon>Eukaryota</taxon>
        <taxon>Fungi</taxon>
        <taxon>Dikarya</taxon>
        <taxon>Basidiomycota</taxon>
        <taxon>Agaricomycotina</taxon>
        <taxon>Tremellomycetes</taxon>
        <taxon>Filobasidiales</taxon>
        <taxon>Filobasidiaceae</taxon>
        <taxon>Naganishia</taxon>
    </lineage>
</organism>
<dbReference type="GO" id="GO:0060963">
    <property type="term" value="P:positive regulation of ribosomal protein gene transcription by RNA polymerase II"/>
    <property type="evidence" value="ECO:0007669"/>
    <property type="project" value="TreeGrafter"/>
</dbReference>
<dbReference type="InterPro" id="IPR022210">
    <property type="entry name" value="TF_GCR1-like"/>
</dbReference>
<dbReference type="GO" id="GO:0000981">
    <property type="term" value="F:DNA-binding transcription factor activity, RNA polymerase II-specific"/>
    <property type="evidence" value="ECO:0007669"/>
    <property type="project" value="TreeGrafter"/>
</dbReference>
<gene>
    <name evidence="2" type="ORF">NliqN6_6461</name>
</gene>
<dbReference type="Proteomes" id="UP000620104">
    <property type="component" value="Unassembled WGS sequence"/>
</dbReference>
<dbReference type="EMBL" id="BLZA01000053">
    <property type="protein sequence ID" value="GHJ90059.1"/>
    <property type="molecule type" value="Genomic_DNA"/>
</dbReference>
<reference evidence="2" key="1">
    <citation type="submission" date="2020-07" db="EMBL/GenBank/DDBJ databases">
        <title>Draft Genome Sequence of a Deep-Sea Yeast, Naganishia (Cryptococcus) liquefaciens strain N6.</title>
        <authorList>
            <person name="Han Y.W."/>
            <person name="Kajitani R."/>
            <person name="Morimoto H."/>
            <person name="Parhat M."/>
            <person name="Tsubouchi H."/>
            <person name="Bakenova O."/>
            <person name="Ogata M."/>
            <person name="Argunhan B."/>
            <person name="Aoki R."/>
            <person name="Kajiwara S."/>
            <person name="Itoh T."/>
            <person name="Iwasaki H."/>
        </authorList>
    </citation>
    <scope>NUCLEOTIDE SEQUENCE</scope>
    <source>
        <strain evidence="2">N6</strain>
    </source>
</reference>
<comment type="caution">
    <text evidence="2">The sequence shown here is derived from an EMBL/GenBank/DDBJ whole genome shotgun (WGS) entry which is preliminary data.</text>
</comment>
<name>A0A8H3TZP2_9TREE</name>
<evidence type="ECO:0000259" key="1">
    <source>
        <dbReference type="Pfam" id="PF12550"/>
    </source>
</evidence>
<sequence>MVFPDSNPPISPHDALDVSTTLNAASRTHASTGNASTSVAQPAASSYSSRIFAALERAGKDGGDMFRMEGVGAGHVGTSGSGSGTDGRTGGVGGTVGNVSGRQGSSESKVFVMEKDHRTVADLWREYDVGVYGRRPLREMHADGWKKAECQRKRWERRRVVITEVIRLAKERTTTTESVVQDLDSFMSREKLSMTKLQDRIVQAKKAGTTLPIWT</sequence>
<protein>
    <recommendedName>
        <fullName evidence="1">Transcription activator GCR1-like domain-containing protein</fullName>
    </recommendedName>
</protein>
<keyword evidence="3" id="KW-1185">Reference proteome</keyword>
<dbReference type="GO" id="GO:0000978">
    <property type="term" value="F:RNA polymerase II cis-regulatory region sequence-specific DNA binding"/>
    <property type="evidence" value="ECO:0007669"/>
    <property type="project" value="TreeGrafter"/>
</dbReference>
<dbReference type="InterPro" id="IPR052146">
    <property type="entry name" value="HOT1"/>
</dbReference>
<dbReference type="PANTHER" id="PTHR37784">
    <property type="entry name" value="PROTEIN MSN1"/>
    <property type="match status" value="1"/>
</dbReference>
<dbReference type="AlphaFoldDB" id="A0A8H3TZP2"/>
<evidence type="ECO:0000313" key="3">
    <source>
        <dbReference type="Proteomes" id="UP000620104"/>
    </source>
</evidence>
<evidence type="ECO:0000313" key="2">
    <source>
        <dbReference type="EMBL" id="GHJ90059.1"/>
    </source>
</evidence>
<dbReference type="OrthoDB" id="2575514at2759"/>
<proteinExistence type="predicted"/>